<feature type="signal peptide" evidence="1">
    <location>
        <begin position="1"/>
        <end position="16"/>
    </location>
</feature>
<protein>
    <submittedName>
        <fullName evidence="2">Uncharacterized protein</fullName>
    </submittedName>
</protein>
<feature type="chain" id="PRO_5015108061" evidence="1">
    <location>
        <begin position="17"/>
        <end position="43"/>
    </location>
</feature>
<evidence type="ECO:0000256" key="1">
    <source>
        <dbReference type="SAM" id="SignalP"/>
    </source>
</evidence>
<name>A0A2P2Q5R8_RHIMU</name>
<sequence>MLFWFDLVFLCLKKLSFNPGFEISNGILFECHGFRERESDFLF</sequence>
<dbReference type="AlphaFoldDB" id="A0A2P2Q5R8"/>
<evidence type="ECO:0000313" key="2">
    <source>
        <dbReference type="EMBL" id="MBX62337.1"/>
    </source>
</evidence>
<organism evidence="2">
    <name type="scientific">Rhizophora mucronata</name>
    <name type="common">Asiatic mangrove</name>
    <dbReference type="NCBI Taxonomy" id="61149"/>
    <lineage>
        <taxon>Eukaryota</taxon>
        <taxon>Viridiplantae</taxon>
        <taxon>Streptophyta</taxon>
        <taxon>Embryophyta</taxon>
        <taxon>Tracheophyta</taxon>
        <taxon>Spermatophyta</taxon>
        <taxon>Magnoliopsida</taxon>
        <taxon>eudicotyledons</taxon>
        <taxon>Gunneridae</taxon>
        <taxon>Pentapetalae</taxon>
        <taxon>rosids</taxon>
        <taxon>fabids</taxon>
        <taxon>Malpighiales</taxon>
        <taxon>Rhizophoraceae</taxon>
        <taxon>Rhizophora</taxon>
    </lineage>
</organism>
<reference evidence="2" key="1">
    <citation type="submission" date="2018-02" db="EMBL/GenBank/DDBJ databases">
        <title>Rhizophora mucronata_Transcriptome.</title>
        <authorList>
            <person name="Meera S.P."/>
            <person name="Sreeshan A."/>
            <person name="Augustine A."/>
        </authorList>
    </citation>
    <scope>NUCLEOTIDE SEQUENCE</scope>
    <source>
        <tissue evidence="2">Leaf</tissue>
    </source>
</reference>
<keyword evidence="1" id="KW-0732">Signal</keyword>
<proteinExistence type="predicted"/>
<dbReference type="EMBL" id="GGEC01081853">
    <property type="protein sequence ID" value="MBX62337.1"/>
    <property type="molecule type" value="Transcribed_RNA"/>
</dbReference>
<accession>A0A2P2Q5R8</accession>